<evidence type="ECO:0000313" key="4">
    <source>
        <dbReference type="Proteomes" id="UP001215503"/>
    </source>
</evidence>
<sequence length="192" mass="20918">MRVVAGRYGGRRLEAPQGRNLRPTSERSREALFSILESGRRSEGRRLPQGARVLDAFAGTGALGIEAFSRGAASVCFLENAQESLTFLRRNLRGLEPSDALQVKGADVLKPPVAPAPSDLVLMDPPYDRSLAAPALTALADAGWIGPETLVVVETSNRELEHAPEGFILLDQRRYGRARLSFLRQDPVSLQD</sequence>
<dbReference type="EMBL" id="JARHUD010000005">
    <property type="protein sequence ID" value="MDF2096290.1"/>
    <property type="molecule type" value="Genomic_DNA"/>
</dbReference>
<organism evidence="3 4">
    <name type="scientific">Aquibaculum arenosum</name>
    <dbReference type="NCBI Taxonomy" id="3032591"/>
    <lineage>
        <taxon>Bacteria</taxon>
        <taxon>Pseudomonadati</taxon>
        <taxon>Pseudomonadota</taxon>
        <taxon>Alphaproteobacteria</taxon>
        <taxon>Rhodospirillales</taxon>
        <taxon>Rhodovibrionaceae</taxon>
        <taxon>Aquibaculum</taxon>
    </lineage>
</organism>
<dbReference type="EC" id="2.1.1.171" evidence="3"/>
<dbReference type="Pfam" id="PF03602">
    <property type="entry name" value="Cons_hypoth95"/>
    <property type="match status" value="1"/>
</dbReference>
<dbReference type="InterPro" id="IPR029063">
    <property type="entry name" value="SAM-dependent_MTases_sf"/>
</dbReference>
<evidence type="ECO:0000313" key="3">
    <source>
        <dbReference type="EMBL" id="MDF2096290.1"/>
    </source>
</evidence>
<name>A0ABT5YMX2_9PROT</name>
<dbReference type="Gene3D" id="3.40.50.150">
    <property type="entry name" value="Vaccinia Virus protein VP39"/>
    <property type="match status" value="1"/>
</dbReference>
<dbReference type="Proteomes" id="UP001215503">
    <property type="component" value="Unassembled WGS sequence"/>
</dbReference>
<dbReference type="PANTHER" id="PTHR43542:SF1">
    <property type="entry name" value="METHYLTRANSFERASE"/>
    <property type="match status" value="1"/>
</dbReference>
<protein>
    <submittedName>
        <fullName evidence="3">16S rRNA (Guanine(966)-N(2))-methyltransferase RsmD</fullName>
        <ecNumber evidence="3">2.1.1.171</ecNumber>
    </submittedName>
</protein>
<reference evidence="3 4" key="1">
    <citation type="submission" date="2023-03" db="EMBL/GenBank/DDBJ databases">
        <title>Fodinicurvata sp. CAU 1616 isolated from sea sendiment.</title>
        <authorList>
            <person name="Kim W."/>
        </authorList>
    </citation>
    <scope>NUCLEOTIDE SEQUENCE [LARGE SCALE GENOMIC DNA]</scope>
    <source>
        <strain evidence="3 4">CAU 1616</strain>
    </source>
</reference>
<dbReference type="PANTHER" id="PTHR43542">
    <property type="entry name" value="METHYLTRANSFERASE"/>
    <property type="match status" value="1"/>
</dbReference>
<dbReference type="SUPFAM" id="SSF53335">
    <property type="entry name" value="S-adenosyl-L-methionine-dependent methyltransferases"/>
    <property type="match status" value="1"/>
</dbReference>
<dbReference type="RefSeq" id="WP_275822557.1">
    <property type="nucleotide sequence ID" value="NZ_JARHUD010000005.1"/>
</dbReference>
<accession>A0ABT5YMX2</accession>
<dbReference type="PIRSF" id="PIRSF004553">
    <property type="entry name" value="CHP00095"/>
    <property type="match status" value="1"/>
</dbReference>
<dbReference type="InterPro" id="IPR004398">
    <property type="entry name" value="RNA_MeTrfase_RsmD"/>
</dbReference>
<dbReference type="CDD" id="cd02440">
    <property type="entry name" value="AdoMet_MTases"/>
    <property type="match status" value="1"/>
</dbReference>
<evidence type="ECO:0000256" key="2">
    <source>
        <dbReference type="ARBA" id="ARBA00022679"/>
    </source>
</evidence>
<proteinExistence type="predicted"/>
<keyword evidence="1 3" id="KW-0489">Methyltransferase</keyword>
<evidence type="ECO:0000256" key="1">
    <source>
        <dbReference type="ARBA" id="ARBA00022603"/>
    </source>
</evidence>
<dbReference type="GO" id="GO:0052913">
    <property type="term" value="F:16S rRNA (guanine(966)-N(2))-methyltransferase activity"/>
    <property type="evidence" value="ECO:0007669"/>
    <property type="project" value="UniProtKB-EC"/>
</dbReference>
<gene>
    <name evidence="3" type="primary">rsmD</name>
    <name evidence="3" type="ORF">P2G67_09915</name>
</gene>
<keyword evidence="4" id="KW-1185">Reference proteome</keyword>
<keyword evidence="2 3" id="KW-0808">Transferase</keyword>
<comment type="caution">
    <text evidence="3">The sequence shown here is derived from an EMBL/GenBank/DDBJ whole genome shotgun (WGS) entry which is preliminary data.</text>
</comment>
<dbReference type="NCBIfam" id="TIGR00095">
    <property type="entry name" value="16S rRNA (guanine(966)-N(2))-methyltransferase RsmD"/>
    <property type="match status" value="1"/>
</dbReference>